<dbReference type="NCBIfam" id="TIGR04183">
    <property type="entry name" value="Por_Secre_tail"/>
    <property type="match status" value="1"/>
</dbReference>
<proteinExistence type="inferred from homology"/>
<dbReference type="InterPro" id="IPR003159">
    <property type="entry name" value="Lyase_8_central_dom"/>
</dbReference>
<evidence type="ECO:0000256" key="8">
    <source>
        <dbReference type="PIRSR" id="PIRSR638970-1"/>
    </source>
</evidence>
<feature type="domain" description="Polysaccharide lyase 8 N-terminal alpha-helical" evidence="11">
    <location>
        <begin position="60"/>
        <end position="318"/>
    </location>
</feature>
<dbReference type="NCBIfam" id="NF033679">
    <property type="entry name" value="DNRLRE_dom"/>
    <property type="match status" value="1"/>
</dbReference>
<dbReference type="KEGG" id="spib:G8759_26025"/>
<comment type="subcellular location">
    <subcellularLocation>
        <location evidence="2">Secreted</location>
    </subcellularLocation>
</comment>
<reference evidence="14 15" key="1">
    <citation type="submission" date="2020-03" db="EMBL/GenBank/DDBJ databases">
        <authorList>
            <person name="Kim M.K."/>
        </authorList>
    </citation>
    <scope>NUCLEOTIDE SEQUENCE [LARGE SCALE GENOMIC DNA]</scope>
    <source>
        <strain evidence="14 15">BT328</strain>
    </source>
</reference>
<feature type="domain" description="Carbohydrate-binding module family 96" evidence="13">
    <location>
        <begin position="796"/>
        <end position="955"/>
    </location>
</feature>
<feature type="domain" description="Polysaccharide lyase family 8 central" evidence="10">
    <location>
        <begin position="368"/>
        <end position="637"/>
    </location>
</feature>
<feature type="domain" description="Secretion system C-terminal sorting" evidence="12">
    <location>
        <begin position="987"/>
        <end position="1056"/>
    </location>
</feature>
<dbReference type="SUPFAM" id="SSF74650">
    <property type="entry name" value="Galactose mutarotase-like"/>
    <property type="match status" value="1"/>
</dbReference>
<dbReference type="InterPro" id="IPR008929">
    <property type="entry name" value="Chondroitin_lyas"/>
</dbReference>
<dbReference type="SUPFAM" id="SSF48230">
    <property type="entry name" value="Chondroitin AC/alginate lyase"/>
    <property type="match status" value="1"/>
</dbReference>
<evidence type="ECO:0000256" key="4">
    <source>
        <dbReference type="ARBA" id="ARBA00011245"/>
    </source>
</evidence>
<dbReference type="Gene3D" id="1.50.10.100">
    <property type="entry name" value="Chondroitin AC/alginate lyase"/>
    <property type="match status" value="1"/>
</dbReference>
<keyword evidence="5" id="KW-0964">Secreted</keyword>
<feature type="chain" id="PRO_5026031541" evidence="9">
    <location>
        <begin position="23"/>
        <end position="1059"/>
    </location>
</feature>
<evidence type="ECO:0000256" key="6">
    <source>
        <dbReference type="ARBA" id="ARBA00022729"/>
    </source>
</evidence>
<evidence type="ECO:0000256" key="9">
    <source>
        <dbReference type="SAM" id="SignalP"/>
    </source>
</evidence>
<dbReference type="Pfam" id="PF18962">
    <property type="entry name" value="Por_Secre_tail"/>
    <property type="match status" value="1"/>
</dbReference>
<name>A0A6G9ATV8_9BACT</name>
<dbReference type="AlphaFoldDB" id="A0A6G9ATV8"/>
<evidence type="ECO:0000259" key="11">
    <source>
        <dbReference type="Pfam" id="PF08124"/>
    </source>
</evidence>
<dbReference type="GO" id="GO:0030246">
    <property type="term" value="F:carbohydrate binding"/>
    <property type="evidence" value="ECO:0007669"/>
    <property type="project" value="InterPro"/>
</dbReference>
<dbReference type="Pfam" id="PF08124">
    <property type="entry name" value="Lyase_8_N"/>
    <property type="match status" value="1"/>
</dbReference>
<dbReference type="Gene3D" id="2.70.98.10">
    <property type="match status" value="1"/>
</dbReference>
<dbReference type="InterPro" id="IPR026444">
    <property type="entry name" value="Secre_tail"/>
</dbReference>
<accession>A0A6G9ATV8</accession>
<evidence type="ECO:0000313" key="14">
    <source>
        <dbReference type="EMBL" id="QIP15840.1"/>
    </source>
</evidence>
<organism evidence="14 15">
    <name type="scientific">Spirosoma aureum</name>
    <dbReference type="NCBI Taxonomy" id="2692134"/>
    <lineage>
        <taxon>Bacteria</taxon>
        <taxon>Pseudomonadati</taxon>
        <taxon>Bacteroidota</taxon>
        <taxon>Cytophagia</taxon>
        <taxon>Cytophagales</taxon>
        <taxon>Cytophagaceae</taxon>
        <taxon>Spirosoma</taxon>
    </lineage>
</organism>
<dbReference type="InterPro" id="IPR055372">
    <property type="entry name" value="CBM96"/>
</dbReference>
<evidence type="ECO:0000259" key="13">
    <source>
        <dbReference type="Pfam" id="PF24517"/>
    </source>
</evidence>
<evidence type="ECO:0000256" key="7">
    <source>
        <dbReference type="ARBA" id="ARBA00022837"/>
    </source>
</evidence>
<dbReference type="InterPro" id="IPR038970">
    <property type="entry name" value="Lyase_8"/>
</dbReference>
<dbReference type="Pfam" id="PF02278">
    <property type="entry name" value="Lyase_8"/>
    <property type="match status" value="1"/>
</dbReference>
<dbReference type="InterPro" id="IPR011013">
    <property type="entry name" value="Gal_mutarotase_sf_dom"/>
</dbReference>
<dbReference type="EMBL" id="CP050063">
    <property type="protein sequence ID" value="QIP15840.1"/>
    <property type="molecule type" value="Genomic_DNA"/>
</dbReference>
<comment type="cofactor">
    <cofactor evidence="1">
        <name>Ca(2+)</name>
        <dbReference type="ChEBI" id="CHEBI:29108"/>
    </cofactor>
</comment>
<evidence type="ECO:0000256" key="1">
    <source>
        <dbReference type="ARBA" id="ARBA00001913"/>
    </source>
</evidence>
<feature type="active site" evidence="8">
    <location>
        <position position="254"/>
    </location>
</feature>
<dbReference type="GO" id="GO:0016837">
    <property type="term" value="F:carbon-oxygen lyase activity, acting on polysaccharides"/>
    <property type="evidence" value="ECO:0007669"/>
    <property type="project" value="UniProtKB-ARBA"/>
</dbReference>
<dbReference type="Proteomes" id="UP000501802">
    <property type="component" value="Chromosome"/>
</dbReference>
<comment type="subunit">
    <text evidence="4">Monomer.</text>
</comment>
<evidence type="ECO:0000259" key="10">
    <source>
        <dbReference type="Pfam" id="PF02278"/>
    </source>
</evidence>
<keyword evidence="6 9" id="KW-0732">Signal</keyword>
<evidence type="ECO:0000313" key="15">
    <source>
        <dbReference type="Proteomes" id="UP000501802"/>
    </source>
</evidence>
<dbReference type="InterPro" id="IPR014718">
    <property type="entry name" value="GH-type_carb-bd"/>
</dbReference>
<gene>
    <name evidence="14" type="ORF">G8759_26025</name>
</gene>
<dbReference type="PANTHER" id="PTHR38481">
    <property type="entry name" value="HYALURONATE LYASE"/>
    <property type="match status" value="1"/>
</dbReference>
<dbReference type="Pfam" id="PF24517">
    <property type="entry name" value="CBM96"/>
    <property type="match status" value="1"/>
</dbReference>
<dbReference type="RefSeq" id="WP_167214891.1">
    <property type="nucleotide sequence ID" value="NZ_CP050063.1"/>
</dbReference>
<evidence type="ECO:0000259" key="12">
    <source>
        <dbReference type="Pfam" id="PF18962"/>
    </source>
</evidence>
<evidence type="ECO:0000256" key="5">
    <source>
        <dbReference type="ARBA" id="ARBA00022525"/>
    </source>
</evidence>
<dbReference type="GO" id="GO:0005576">
    <property type="term" value="C:extracellular region"/>
    <property type="evidence" value="ECO:0007669"/>
    <property type="project" value="UniProtKB-SubCell"/>
</dbReference>
<keyword evidence="7" id="KW-0106">Calcium</keyword>
<sequence>MTKYCQYLLNIAILIYSHSAFSQTNIDKVRSAIISSNHFNSKYVLPASALPTDTILAHINADGSFKTSMSAPTPEDLTSSIFKISYVFKNPDSTAYYQNATVKDKLYKSLNYWLSNYPAFTWTSSAMAQPTALGMILLKLYDNFQADQTTPAYSSLIANIRTRSNGFVRYSWSNGKTIATLTNPNLGTNPTDDWHRMGNLGYRLFGYSGIMAANNDSTSLDTLSIMVGNQFSLQINKPNSPVIAALYDGSMHQHGPQTYNIGYGIDWVNDLGRFAGWVKNSKWKLTTNQQQAWGDILLNGMQWMVYKGRSAHNIVGRHNSLTGNLSRSITGQLNEFLGNADATLPQYASILALNNKLSTPNAHIDSTKYLWNSNLILHHSSRYFASIKMLSNRTVGVESSDAGIGHGLMNFHVGDGSTMIYRTGIEYNNARVGWNWRAIPGTTIKQKTGTLPLVPWTIGYESDNTLAGGVSDGTATIGMFSLSRTNAYHKTKAFKSYFAFKDILLCLGNSINDTDIASGDVYTTLNQCERITDITYKINGGSEQTIALGSSADLALSITSPSWFWHDSTGYIIIPASSLATSAILKAENRNRNWYTLDKRNVNAPVSVNIFQLSINHGSSAGWNDRTYRYVVVPAVSKTDLITFFTNKIINQDSESLYINYNDSRIISASYNGYTGVFFPGSGTGKASGLGADNLSISTTNYAAVLVKRKTDGLAVHVSDIRNGFYTNNTVQLGVNRRLQANSFTPPRANGSCTLTPSTDTTRISVTLSKTSQLYEGEPVQISALFEPVTTVKDSLVASADAYVQDGTYVTTNYGASNWLVVKKDAASYARETYLKFNVSSVSAPVVSAKVRLYGSAGTDAAITQWQLYKVTDNSWTETGIIWNNKPAASSLVATQTGKVAQGYTEWDVTSQLQTLPSDGLLSLKLISTVIGSDTYASFYSKESGTVAWRPYLVFETAQSGNPNARLNSDRLNILAEADPNQNNLTIYPNPATTECWVQSEKTIKKITVYNASGILLNQILNLNTKQHTLCLDGLVKGSYIIVITGDDFRETRKLIKSE</sequence>
<protein>
    <submittedName>
        <fullName evidence="14">DNRLRE domain-containing protein</fullName>
    </submittedName>
</protein>
<dbReference type="GO" id="GO:0005975">
    <property type="term" value="P:carbohydrate metabolic process"/>
    <property type="evidence" value="ECO:0007669"/>
    <property type="project" value="InterPro"/>
</dbReference>
<dbReference type="InterPro" id="IPR012970">
    <property type="entry name" value="Lyase_8_alpha_N"/>
</dbReference>
<feature type="active site" evidence="8">
    <location>
        <position position="263"/>
    </location>
</feature>
<evidence type="ECO:0000256" key="3">
    <source>
        <dbReference type="ARBA" id="ARBA00006699"/>
    </source>
</evidence>
<feature type="signal peptide" evidence="9">
    <location>
        <begin position="1"/>
        <end position="22"/>
    </location>
</feature>
<evidence type="ECO:0000256" key="2">
    <source>
        <dbReference type="ARBA" id="ARBA00004613"/>
    </source>
</evidence>
<dbReference type="PANTHER" id="PTHR38481:SF1">
    <property type="entry name" value="HYALURONATE LYASE"/>
    <property type="match status" value="1"/>
</dbReference>
<feature type="active site" evidence="8">
    <location>
        <position position="317"/>
    </location>
</feature>
<comment type="similarity">
    <text evidence="3">Belongs to the polysaccharide lyase 8 family.</text>
</comment>
<keyword evidence="15" id="KW-1185">Reference proteome</keyword>